<proteinExistence type="predicted"/>
<dbReference type="Gene3D" id="3.40.1350.10">
    <property type="match status" value="1"/>
</dbReference>
<dbReference type="EMBL" id="CP029425">
    <property type="protein sequence ID" value="AWL93259.1"/>
    <property type="molecule type" value="Genomic_DNA"/>
</dbReference>
<protein>
    <recommendedName>
        <fullName evidence="1">Restriction endonuclease type IV Mrr domain-containing protein</fullName>
    </recommendedName>
</protein>
<dbReference type="InterPro" id="IPR007560">
    <property type="entry name" value="Restrct_endonuc_IV_Mrr"/>
</dbReference>
<name>A0A2U8P6B6_9BRAD</name>
<gene>
    <name evidence="2" type="ORF">CIT37_14415</name>
</gene>
<dbReference type="AlphaFoldDB" id="A0A2U8P6B6"/>
<evidence type="ECO:0000259" key="1">
    <source>
        <dbReference type="Pfam" id="PF04471"/>
    </source>
</evidence>
<evidence type="ECO:0000313" key="2">
    <source>
        <dbReference type="EMBL" id="AWL93259.1"/>
    </source>
</evidence>
<dbReference type="GO" id="GO:0009307">
    <property type="term" value="P:DNA restriction-modification system"/>
    <property type="evidence" value="ECO:0007669"/>
    <property type="project" value="InterPro"/>
</dbReference>
<sequence length="102" mass="11052">MNATLRGSRTGCHSCSKGVGCIKIIGSVKAYKPRNEVSYDDIRALLGVLSGEQNASKGILTTTSDFPPRLISDPFITPFLPTRLELMNGDSLQKWLGGLLKK</sequence>
<dbReference type="OrthoDB" id="7062569at2"/>
<feature type="domain" description="Restriction endonuclease type IV Mrr" evidence="1">
    <location>
        <begin position="23"/>
        <end position="95"/>
    </location>
</feature>
<dbReference type="Pfam" id="PF04471">
    <property type="entry name" value="Mrr_cat"/>
    <property type="match status" value="1"/>
</dbReference>
<evidence type="ECO:0000313" key="3">
    <source>
        <dbReference type="Proteomes" id="UP000215703"/>
    </source>
</evidence>
<dbReference type="InterPro" id="IPR011856">
    <property type="entry name" value="tRNA_endonuc-like_dom_sf"/>
</dbReference>
<dbReference type="GO" id="GO:0003677">
    <property type="term" value="F:DNA binding"/>
    <property type="evidence" value="ECO:0007669"/>
    <property type="project" value="InterPro"/>
</dbReference>
<reference evidence="2 3" key="2">
    <citation type="journal article" date="2017" name="Syst. Appl. Microbiol.">
        <title>Soybeans inoculated with root zone soils of Canadian native legumes harbour diverse and novel Bradyrhizobium spp. that possess agricultural potential.</title>
        <authorList>
            <person name="Bromfield E.S.P."/>
            <person name="Cloutier S."/>
            <person name="Tambong J.T."/>
            <person name="Tran Thi T.V."/>
        </authorList>
    </citation>
    <scope>NUCLEOTIDE SEQUENCE [LARGE SCALE GENOMIC DNA]</scope>
    <source>
        <strain evidence="2 3">OO99</strain>
    </source>
</reference>
<organism evidence="2 3">
    <name type="scientific">Bradyrhizobium ottawaense</name>
    <dbReference type="NCBI Taxonomy" id="931866"/>
    <lineage>
        <taxon>Bacteria</taxon>
        <taxon>Pseudomonadati</taxon>
        <taxon>Pseudomonadota</taxon>
        <taxon>Alphaproteobacteria</taxon>
        <taxon>Hyphomicrobiales</taxon>
        <taxon>Nitrobacteraceae</taxon>
        <taxon>Bradyrhizobium</taxon>
    </lineage>
</organism>
<reference evidence="2 3" key="1">
    <citation type="journal article" date="2014" name="Int. J. Syst. Evol. Microbiol.">
        <title>Bradyrhizobium ottawaense sp. nov., a symbiotic nitrogen fixing bacterium from root nodules of soybeans in Canada.</title>
        <authorList>
            <person name="Yu X."/>
            <person name="Cloutier S."/>
            <person name="Tambong J.T."/>
            <person name="Bromfield E.S."/>
        </authorList>
    </citation>
    <scope>NUCLEOTIDE SEQUENCE [LARGE SCALE GENOMIC DNA]</scope>
    <source>
        <strain evidence="2 3">OO99</strain>
    </source>
</reference>
<accession>A0A2U8P6B6</accession>
<dbReference type="GO" id="GO:0004519">
    <property type="term" value="F:endonuclease activity"/>
    <property type="evidence" value="ECO:0007669"/>
    <property type="project" value="InterPro"/>
</dbReference>
<dbReference type="Proteomes" id="UP000215703">
    <property type="component" value="Chromosome"/>
</dbReference>